<protein>
    <recommendedName>
        <fullName evidence="3">Squalene--hopene cyclase</fullName>
    </recommendedName>
</protein>
<dbReference type="Gene3D" id="1.50.10.20">
    <property type="match status" value="1"/>
</dbReference>
<organism evidence="1 2">
    <name type="scientific">Aureliella helgolandensis</name>
    <dbReference type="NCBI Taxonomy" id="2527968"/>
    <lineage>
        <taxon>Bacteria</taxon>
        <taxon>Pseudomonadati</taxon>
        <taxon>Planctomycetota</taxon>
        <taxon>Planctomycetia</taxon>
        <taxon>Pirellulales</taxon>
        <taxon>Pirellulaceae</taxon>
        <taxon>Aureliella</taxon>
    </lineage>
</organism>
<dbReference type="SUPFAM" id="SSF48239">
    <property type="entry name" value="Terpenoid cyclases/Protein prenyltransferases"/>
    <property type="match status" value="1"/>
</dbReference>
<reference evidence="1 2" key="1">
    <citation type="submission" date="2019-02" db="EMBL/GenBank/DDBJ databases">
        <title>Deep-cultivation of Planctomycetes and their phenomic and genomic characterization uncovers novel biology.</title>
        <authorList>
            <person name="Wiegand S."/>
            <person name="Jogler M."/>
            <person name="Boedeker C."/>
            <person name="Pinto D."/>
            <person name="Vollmers J."/>
            <person name="Rivas-Marin E."/>
            <person name="Kohn T."/>
            <person name="Peeters S.H."/>
            <person name="Heuer A."/>
            <person name="Rast P."/>
            <person name="Oberbeckmann S."/>
            <person name="Bunk B."/>
            <person name="Jeske O."/>
            <person name="Meyerdierks A."/>
            <person name="Storesund J.E."/>
            <person name="Kallscheuer N."/>
            <person name="Luecker S."/>
            <person name="Lage O.M."/>
            <person name="Pohl T."/>
            <person name="Merkel B.J."/>
            <person name="Hornburger P."/>
            <person name="Mueller R.-W."/>
            <person name="Bruemmer F."/>
            <person name="Labrenz M."/>
            <person name="Spormann A.M."/>
            <person name="Op den Camp H."/>
            <person name="Overmann J."/>
            <person name="Amann R."/>
            <person name="Jetten M.S.M."/>
            <person name="Mascher T."/>
            <person name="Medema M.H."/>
            <person name="Devos D.P."/>
            <person name="Kaster A.-K."/>
            <person name="Ovreas L."/>
            <person name="Rohde M."/>
            <person name="Galperin M.Y."/>
            <person name="Jogler C."/>
        </authorList>
    </citation>
    <scope>NUCLEOTIDE SEQUENCE [LARGE SCALE GENOMIC DNA]</scope>
    <source>
        <strain evidence="1 2">Q31a</strain>
    </source>
</reference>
<sequence>MQRANSNLHRRGFTSLHRLQLVTPVPLRSPRSAAHPRASAQVLLRLLAWGILCGCANLSSGQDSSGQDSSVQDSSAPAIVTLDSVPSVREAIEETEPLAGEFSPRQAAIYLDRAALTWQKENQCVTCHTNMPYLFARPALSSVQPDSGEVREFFEQYRTVRWKEKGPTENQGFWPIVVGAGLTFHDIQTTGKLSQVARDVLELMWTAQRADGGWRWPHCDYAPMEIDDHYGVTLAALAVGIAPDGYAESPSAQAGLAKLRMYLKNNPPKSLHHRAMLAWCSLRITGIASDEERAATLKQLLEIQLPDGGWSTAGFLTDWKGLERDDGQPLDIQTSDAYGTGLVIVLSRELGVPADDPRLQRGIEWLLSNQRSSGKWFTRSPVNDAGNLISNTGSALAILALQACGELPGWPF</sequence>
<dbReference type="RefSeq" id="WP_231690866.1">
    <property type="nucleotide sequence ID" value="NZ_CP036298.1"/>
</dbReference>
<evidence type="ECO:0000313" key="2">
    <source>
        <dbReference type="Proteomes" id="UP000318017"/>
    </source>
</evidence>
<dbReference type="AlphaFoldDB" id="A0A518GCD0"/>
<proteinExistence type="predicted"/>
<accession>A0A518GCD0</accession>
<gene>
    <name evidence="1" type="ORF">Q31a_45820</name>
</gene>
<evidence type="ECO:0000313" key="1">
    <source>
        <dbReference type="EMBL" id="QDV26210.1"/>
    </source>
</evidence>
<name>A0A518GCD0_9BACT</name>
<evidence type="ECO:0008006" key="3">
    <source>
        <dbReference type="Google" id="ProtNLM"/>
    </source>
</evidence>
<dbReference type="KEGG" id="ahel:Q31a_45820"/>
<dbReference type="EMBL" id="CP036298">
    <property type="protein sequence ID" value="QDV26210.1"/>
    <property type="molecule type" value="Genomic_DNA"/>
</dbReference>
<dbReference type="Proteomes" id="UP000318017">
    <property type="component" value="Chromosome"/>
</dbReference>
<dbReference type="InterPro" id="IPR008930">
    <property type="entry name" value="Terpenoid_cyclase/PrenylTrfase"/>
</dbReference>
<keyword evidence="2" id="KW-1185">Reference proteome</keyword>